<sequence>MPLARLIYVSTISQNCDAQDLQDIFTKSREYNEERKITGLLSHNSDYFLQCLEGSREELNHTYNHIVNDPRHSKVTIIYYKEIHSRQFGDWSMGDVPQTHLTSLLNLQFSGSTEFKPYELSGKSAYLMLLELKQHLPSE</sequence>
<dbReference type="SUPFAM" id="SSF54975">
    <property type="entry name" value="Acylphosphatase/BLUF domain-like"/>
    <property type="match status" value="1"/>
</dbReference>
<dbReference type="PROSITE" id="PS50925">
    <property type="entry name" value="BLUF"/>
    <property type="match status" value="1"/>
</dbReference>
<reference evidence="2 5" key="2">
    <citation type="submission" date="2019-09" db="EMBL/GenBank/DDBJ databases">
        <title>Whole genome sequence of Vibrio fortis.</title>
        <authorList>
            <person name="Das S.K."/>
        </authorList>
    </citation>
    <scope>NUCLEOTIDE SEQUENCE [LARGE SCALE GENOMIC DNA]</scope>
    <source>
        <strain evidence="2 5">AN60</strain>
    </source>
</reference>
<dbReference type="Proteomes" id="UP000027219">
    <property type="component" value="Unassembled WGS sequence"/>
</dbReference>
<reference evidence="3 4" key="1">
    <citation type="submission" date="2014-02" db="EMBL/GenBank/DDBJ databases">
        <title>Vibrio fortis Dalian14 Genome Sequencing.</title>
        <authorList>
            <person name="Wang Y."/>
            <person name="Song L."/>
            <person name="Liu G."/>
            <person name="Ding J."/>
        </authorList>
    </citation>
    <scope>NUCLEOTIDE SEQUENCE [LARGE SCALE GENOMIC DNA]</scope>
    <source>
        <strain evidence="3 4">Dalian14</strain>
    </source>
</reference>
<name>A0A066UKI1_9VIBR</name>
<evidence type="ECO:0000259" key="1">
    <source>
        <dbReference type="PROSITE" id="PS50925"/>
    </source>
</evidence>
<dbReference type="RefSeq" id="WP_032552181.1">
    <property type="nucleotide sequence ID" value="NZ_JFFR01000025.1"/>
</dbReference>
<dbReference type="EMBL" id="VWSE01000003">
    <property type="protein sequence ID" value="KAB0289990.1"/>
    <property type="molecule type" value="Genomic_DNA"/>
</dbReference>
<dbReference type="Proteomes" id="UP000326789">
    <property type="component" value="Unassembled WGS sequence"/>
</dbReference>
<accession>A0A066UKI1</accession>
<dbReference type="Pfam" id="PF04940">
    <property type="entry name" value="BLUF"/>
    <property type="match status" value="1"/>
</dbReference>
<feature type="domain" description="BLUF" evidence="1">
    <location>
        <begin position="3"/>
        <end position="94"/>
    </location>
</feature>
<evidence type="ECO:0000313" key="5">
    <source>
        <dbReference type="Proteomes" id="UP000326789"/>
    </source>
</evidence>
<evidence type="ECO:0000313" key="2">
    <source>
        <dbReference type="EMBL" id="KAB0289990.1"/>
    </source>
</evidence>
<dbReference type="EMBL" id="JFFR01000025">
    <property type="protein sequence ID" value="KDN27961.1"/>
    <property type="molecule type" value="Genomic_DNA"/>
</dbReference>
<comment type="caution">
    <text evidence="3">The sequence shown here is derived from an EMBL/GenBank/DDBJ whole genome shotgun (WGS) entry which is preliminary data.</text>
</comment>
<dbReference type="GO" id="GO:0009882">
    <property type="term" value="F:blue light photoreceptor activity"/>
    <property type="evidence" value="ECO:0007669"/>
    <property type="project" value="InterPro"/>
</dbReference>
<proteinExistence type="predicted"/>
<evidence type="ECO:0000313" key="4">
    <source>
        <dbReference type="Proteomes" id="UP000027219"/>
    </source>
</evidence>
<organism evidence="3 4">
    <name type="scientific">Vibrio fortis</name>
    <dbReference type="NCBI Taxonomy" id="212667"/>
    <lineage>
        <taxon>Bacteria</taxon>
        <taxon>Pseudomonadati</taxon>
        <taxon>Pseudomonadota</taxon>
        <taxon>Gammaproteobacteria</taxon>
        <taxon>Vibrionales</taxon>
        <taxon>Vibrionaceae</taxon>
        <taxon>Vibrio</taxon>
    </lineage>
</organism>
<dbReference type="InterPro" id="IPR007024">
    <property type="entry name" value="BLUF_domain"/>
</dbReference>
<gene>
    <name evidence="2" type="ORF">F2P58_03365</name>
    <name evidence="3" type="ORF">VFDL14_03005</name>
</gene>
<protein>
    <submittedName>
        <fullName evidence="2">BLUF domain-containing protein</fullName>
    </submittedName>
    <submittedName>
        <fullName evidence="3">Blue light sensor protein</fullName>
    </submittedName>
</protein>
<dbReference type="OrthoDB" id="557705at2"/>
<dbReference type="SMART" id="SM01034">
    <property type="entry name" value="BLUF"/>
    <property type="match status" value="1"/>
</dbReference>
<dbReference type="Gene3D" id="3.30.70.100">
    <property type="match status" value="1"/>
</dbReference>
<dbReference type="AlphaFoldDB" id="A0A066UKI1"/>
<dbReference type="InterPro" id="IPR036046">
    <property type="entry name" value="Acylphosphatase-like_dom_sf"/>
</dbReference>
<evidence type="ECO:0000313" key="3">
    <source>
        <dbReference type="EMBL" id="KDN27961.1"/>
    </source>
</evidence>
<dbReference type="STRING" id="212667.VFDL14_03005"/>
<dbReference type="GO" id="GO:0071949">
    <property type="term" value="F:FAD binding"/>
    <property type="evidence" value="ECO:0007669"/>
    <property type="project" value="InterPro"/>
</dbReference>
<keyword evidence="4" id="KW-1185">Reference proteome</keyword>